<evidence type="ECO:0000313" key="12">
    <source>
        <dbReference type="Proteomes" id="UP000178912"/>
    </source>
</evidence>
<evidence type="ECO:0000256" key="7">
    <source>
        <dbReference type="PIRSR" id="PIRSR601382-2"/>
    </source>
</evidence>
<dbReference type="PANTHER" id="PTHR11742:SF49">
    <property type="entry name" value="ALPHA-1,2-MANNOSIDASE"/>
    <property type="match status" value="1"/>
</dbReference>
<keyword evidence="7" id="KW-0106">Calcium</keyword>
<protein>
    <recommendedName>
        <fullName evidence="9">alpha-1,2-Mannosidase</fullName>
        <ecNumber evidence="9">3.2.1.-</ecNumber>
    </recommendedName>
</protein>
<keyword evidence="4 9" id="KW-0378">Hydrolase</keyword>
<feature type="active site" evidence="6">
    <location>
        <position position="319"/>
    </location>
</feature>
<dbReference type="SUPFAM" id="SSF48225">
    <property type="entry name" value="Seven-hairpin glycosidases"/>
    <property type="match status" value="1"/>
</dbReference>
<dbReference type="UniPathway" id="UPA00378"/>
<feature type="active site" evidence="6">
    <location>
        <position position="508"/>
    </location>
</feature>
<evidence type="ECO:0000256" key="9">
    <source>
        <dbReference type="RuleBase" id="RU361193"/>
    </source>
</evidence>
<gene>
    <name evidence="11" type="ORF">RAG0_06214</name>
</gene>
<sequence>MPAIRRWRAFALAIVFAMISLYYLTHERNVWNYGYTPYIPAPKSPSTKNSNIHFKKLPDRHPVKSLMRLPTGSPVNIPQIQASAPVEDAKAKEVRLQRRAAVKESFVHSWTGYKKHAWLRDEVAPLSGAYKDTFGGWAATLVDSLDTLWIMGMKEDFEVAVKAVKEIDFSTTETESINVFETTIRYLGGFLAAYDISGGKYKVLLSKAVEVGELLMGCFDTENRMPISRWDWKSYTQGASQQAPNSMLVSEIGSLSLEFTRLSQLTGDLKYYDAVQRISNEFEKSQNRTKLPGLWPVSINAEKLSFDEDNTFTLGGMSDSLYEYFPKQYLILGGLLSQPKTLYENFIDVAKKQMFFRAYNPKNEKLTFSGDVRMHDSEATLTPRSQHLSCFTGGMVGLAAKIFSRPDDLSIAEELTHGCMWAYDSSINGIMPELFNVLPCAPDSNSPCKWNESIYHGALNKNSPPPSTSHGPPSEAELLLNAQTIIKEKRLTLGFTQIDDRRYILRPEAIESVFLLYRMTGKKEYEDAAWRMFLAVEKISRTKIAAAAIGDVTIPFKGPGKGGEGEVEKGEKMDSMESFWLAETLKYFYLCFEEWDVVSLDTWVLNTEAHPMKRPR</sequence>
<keyword evidence="10" id="KW-0812">Transmembrane</keyword>
<dbReference type="GO" id="GO:0036503">
    <property type="term" value="P:ERAD pathway"/>
    <property type="evidence" value="ECO:0007669"/>
    <property type="project" value="UniProtKB-ARBA"/>
</dbReference>
<evidence type="ECO:0000256" key="5">
    <source>
        <dbReference type="ARBA" id="ARBA00023157"/>
    </source>
</evidence>
<dbReference type="InterPro" id="IPR001382">
    <property type="entry name" value="Glyco_hydro_47"/>
</dbReference>
<dbReference type="PANTHER" id="PTHR11742">
    <property type="entry name" value="MANNOSYL-OLIGOSACCHARIDE ALPHA-1,2-MANNOSIDASE-RELATED"/>
    <property type="match status" value="1"/>
</dbReference>
<keyword evidence="7" id="KW-0479">Metal-binding</keyword>
<dbReference type="GO" id="GO:0005509">
    <property type="term" value="F:calcium ion binding"/>
    <property type="evidence" value="ECO:0007669"/>
    <property type="project" value="InterPro"/>
</dbReference>
<evidence type="ECO:0000256" key="6">
    <source>
        <dbReference type="PIRSR" id="PIRSR601382-1"/>
    </source>
</evidence>
<dbReference type="Gene3D" id="1.50.10.10">
    <property type="match status" value="1"/>
</dbReference>
<dbReference type="InterPro" id="IPR036026">
    <property type="entry name" value="Seven-hairpin_glycosidases"/>
</dbReference>
<accession>A0A1E1KGC0</accession>
<comment type="cofactor">
    <cofactor evidence="1 7">
        <name>Ca(2+)</name>
        <dbReference type="ChEBI" id="CHEBI:29108"/>
    </cofactor>
</comment>
<evidence type="ECO:0000256" key="8">
    <source>
        <dbReference type="PIRSR" id="PIRSR601382-3"/>
    </source>
</evidence>
<dbReference type="OrthoDB" id="8118055at2759"/>
<evidence type="ECO:0000256" key="10">
    <source>
        <dbReference type="SAM" id="Phobius"/>
    </source>
</evidence>
<keyword evidence="9" id="KW-0326">Glycosidase</keyword>
<comment type="pathway">
    <text evidence="2">Protein modification; protein glycosylation.</text>
</comment>
<dbReference type="Proteomes" id="UP000178912">
    <property type="component" value="Unassembled WGS sequence"/>
</dbReference>
<feature type="transmembrane region" description="Helical" evidence="10">
    <location>
        <begin position="7"/>
        <end position="24"/>
    </location>
</feature>
<evidence type="ECO:0000256" key="1">
    <source>
        <dbReference type="ARBA" id="ARBA00001913"/>
    </source>
</evidence>
<comment type="similarity">
    <text evidence="3 9">Belongs to the glycosyl hydrolase 47 family.</text>
</comment>
<dbReference type="EC" id="3.2.1.-" evidence="9"/>
<dbReference type="InterPro" id="IPR050749">
    <property type="entry name" value="Glycosyl_Hydrolase_47"/>
</dbReference>
<keyword evidence="10" id="KW-0472">Membrane</keyword>
<evidence type="ECO:0000256" key="3">
    <source>
        <dbReference type="ARBA" id="ARBA00007658"/>
    </source>
</evidence>
<dbReference type="Pfam" id="PF01532">
    <property type="entry name" value="Glyco_hydro_47"/>
    <property type="match status" value="1"/>
</dbReference>
<feature type="active site" description="Proton donor" evidence="6">
    <location>
        <position position="181"/>
    </location>
</feature>
<dbReference type="GO" id="GO:0005783">
    <property type="term" value="C:endoplasmic reticulum"/>
    <property type="evidence" value="ECO:0007669"/>
    <property type="project" value="TreeGrafter"/>
</dbReference>
<name>A0A1E1KGC0_9HELO</name>
<feature type="active site" description="Proton donor" evidence="6">
    <location>
        <position position="433"/>
    </location>
</feature>
<proteinExistence type="inferred from homology"/>
<dbReference type="EMBL" id="FJUX01000030">
    <property type="protein sequence ID" value="CZS97095.1"/>
    <property type="molecule type" value="Genomic_DNA"/>
</dbReference>
<dbReference type="PRINTS" id="PR00747">
    <property type="entry name" value="GLYHDRLASE47"/>
</dbReference>
<feature type="binding site" evidence="7">
    <location>
        <position position="607"/>
    </location>
    <ligand>
        <name>Ca(2+)</name>
        <dbReference type="ChEBI" id="CHEBI:29108"/>
    </ligand>
</feature>
<organism evidence="11 12">
    <name type="scientific">Rhynchosporium agropyri</name>
    <dbReference type="NCBI Taxonomy" id="914238"/>
    <lineage>
        <taxon>Eukaryota</taxon>
        <taxon>Fungi</taxon>
        <taxon>Dikarya</taxon>
        <taxon>Ascomycota</taxon>
        <taxon>Pezizomycotina</taxon>
        <taxon>Leotiomycetes</taxon>
        <taxon>Helotiales</taxon>
        <taxon>Ploettnerulaceae</taxon>
        <taxon>Rhynchosporium</taxon>
    </lineage>
</organism>
<keyword evidence="5 8" id="KW-1015">Disulfide bond</keyword>
<dbReference type="InterPro" id="IPR012341">
    <property type="entry name" value="6hp_glycosidase-like_sf"/>
</dbReference>
<dbReference type="AlphaFoldDB" id="A0A1E1KGC0"/>
<dbReference type="GO" id="GO:0016020">
    <property type="term" value="C:membrane"/>
    <property type="evidence" value="ECO:0007669"/>
    <property type="project" value="InterPro"/>
</dbReference>
<evidence type="ECO:0000256" key="4">
    <source>
        <dbReference type="ARBA" id="ARBA00022801"/>
    </source>
</evidence>
<reference evidence="12" key="1">
    <citation type="submission" date="2016-03" db="EMBL/GenBank/DDBJ databases">
        <authorList>
            <person name="Guldener U."/>
        </authorList>
    </citation>
    <scope>NUCLEOTIDE SEQUENCE [LARGE SCALE GENOMIC DNA]</scope>
    <source>
        <strain evidence="12">04CH-RAC-A.6.1</strain>
    </source>
</reference>
<dbReference type="GO" id="GO:0004571">
    <property type="term" value="F:mannosyl-oligosaccharide 1,2-alpha-mannosidase activity"/>
    <property type="evidence" value="ECO:0007669"/>
    <property type="project" value="InterPro"/>
</dbReference>
<dbReference type="FunFam" id="1.50.10.10:FF:000037">
    <property type="entry name" value="alpha-1,2-Mannosidase"/>
    <property type="match status" value="1"/>
</dbReference>
<keyword evidence="12" id="KW-1185">Reference proteome</keyword>
<dbReference type="GO" id="GO:0005975">
    <property type="term" value="P:carbohydrate metabolic process"/>
    <property type="evidence" value="ECO:0007669"/>
    <property type="project" value="InterPro"/>
</dbReference>
<evidence type="ECO:0000256" key="2">
    <source>
        <dbReference type="ARBA" id="ARBA00004922"/>
    </source>
</evidence>
<feature type="disulfide bond" evidence="8">
    <location>
        <begin position="390"/>
        <end position="419"/>
    </location>
</feature>
<keyword evidence="10" id="KW-1133">Transmembrane helix</keyword>
<evidence type="ECO:0000313" key="11">
    <source>
        <dbReference type="EMBL" id="CZS97095.1"/>
    </source>
</evidence>